<reference evidence="2" key="1">
    <citation type="submission" date="2021-10" db="EMBL/GenBank/DDBJ databases">
        <authorList>
            <person name="Lyu M."/>
            <person name="Wang X."/>
            <person name="Meng X."/>
            <person name="Xu K."/>
        </authorList>
    </citation>
    <scope>NUCLEOTIDE SEQUENCE</scope>
    <source>
        <strain evidence="2">A6</strain>
    </source>
</reference>
<keyword evidence="1" id="KW-1133">Transmembrane helix</keyword>
<dbReference type="Proteomes" id="UP001165293">
    <property type="component" value="Unassembled WGS sequence"/>
</dbReference>
<comment type="caution">
    <text evidence="2">The sequence shown here is derived from an EMBL/GenBank/DDBJ whole genome shotgun (WGS) entry which is preliminary data.</text>
</comment>
<dbReference type="RefSeq" id="WP_230527729.1">
    <property type="nucleotide sequence ID" value="NZ_JAJGAK010000003.1"/>
</dbReference>
<keyword evidence="1" id="KW-0472">Membrane</keyword>
<proteinExistence type="predicted"/>
<evidence type="ECO:0000313" key="2">
    <source>
        <dbReference type="EMBL" id="MCC8363937.1"/>
    </source>
</evidence>
<protein>
    <recommendedName>
        <fullName evidence="4">Mobilization protein</fullName>
    </recommendedName>
</protein>
<keyword evidence="3" id="KW-1185">Reference proteome</keyword>
<keyword evidence="1" id="KW-0812">Transmembrane</keyword>
<feature type="transmembrane region" description="Helical" evidence="1">
    <location>
        <begin position="50"/>
        <end position="71"/>
    </location>
</feature>
<gene>
    <name evidence="2" type="ORF">LK996_12730</name>
</gene>
<name>A0ABS8JK54_9GAMM</name>
<evidence type="ECO:0008006" key="4">
    <source>
        <dbReference type="Google" id="ProtNLM"/>
    </source>
</evidence>
<evidence type="ECO:0000256" key="1">
    <source>
        <dbReference type="SAM" id="Phobius"/>
    </source>
</evidence>
<sequence length="80" mass="9758">MSEDQVALLREIRDNQREALAMQREALATQREQSTAYKTHIERWTRLTRLITRLLIPLLLLAMLAIAWPYFRYLWWWISQ</sequence>
<dbReference type="EMBL" id="JAJGAK010000003">
    <property type="protein sequence ID" value="MCC8363937.1"/>
    <property type="molecule type" value="Genomic_DNA"/>
</dbReference>
<evidence type="ECO:0000313" key="3">
    <source>
        <dbReference type="Proteomes" id="UP001165293"/>
    </source>
</evidence>
<organism evidence="2 3">
    <name type="scientific">Noviluteimonas lactosilytica</name>
    <dbReference type="NCBI Taxonomy" id="2888523"/>
    <lineage>
        <taxon>Bacteria</taxon>
        <taxon>Pseudomonadati</taxon>
        <taxon>Pseudomonadota</taxon>
        <taxon>Gammaproteobacteria</taxon>
        <taxon>Lysobacterales</taxon>
        <taxon>Lysobacteraceae</taxon>
        <taxon>Noviluteimonas</taxon>
    </lineage>
</organism>
<accession>A0ABS8JK54</accession>